<dbReference type="PANTHER" id="PTHR44329:SF298">
    <property type="entry name" value="MIXED LINEAGE KINASE DOMAIN-LIKE PROTEIN"/>
    <property type="match status" value="1"/>
</dbReference>
<dbReference type="InterPro" id="IPR001245">
    <property type="entry name" value="Ser-Thr/Tyr_kinase_cat_dom"/>
</dbReference>
<dbReference type="Gene3D" id="1.10.510.10">
    <property type="entry name" value="Transferase(Phosphotransferase) domain 1"/>
    <property type="match status" value="2"/>
</dbReference>
<dbReference type="InterPro" id="IPR051681">
    <property type="entry name" value="Ser/Thr_Kinases-Pseudokinases"/>
</dbReference>
<dbReference type="EMBL" id="CAJMXA010001197">
    <property type="protein sequence ID" value="CAE6454493.1"/>
    <property type="molecule type" value="Genomic_DNA"/>
</dbReference>
<keyword evidence="1" id="KW-0547">Nucleotide-binding</keyword>
<dbReference type="PANTHER" id="PTHR44329">
    <property type="entry name" value="SERINE/THREONINE-PROTEIN KINASE TNNI3K-RELATED"/>
    <property type="match status" value="1"/>
</dbReference>
<dbReference type="InterPro" id="IPR000719">
    <property type="entry name" value="Prot_kinase_dom"/>
</dbReference>
<protein>
    <recommendedName>
        <fullName evidence="3">Protein kinase domain-containing protein</fullName>
    </recommendedName>
</protein>
<evidence type="ECO:0000313" key="5">
    <source>
        <dbReference type="Proteomes" id="UP000663853"/>
    </source>
</evidence>
<keyword evidence="2" id="KW-0067">ATP-binding</keyword>
<dbReference type="Proteomes" id="UP000663853">
    <property type="component" value="Unassembled WGS sequence"/>
</dbReference>
<dbReference type="AlphaFoldDB" id="A0A8H3GHM7"/>
<dbReference type="SUPFAM" id="SSF56112">
    <property type="entry name" value="Protein kinase-like (PK-like)"/>
    <property type="match status" value="2"/>
</dbReference>
<evidence type="ECO:0000256" key="1">
    <source>
        <dbReference type="ARBA" id="ARBA00022741"/>
    </source>
</evidence>
<evidence type="ECO:0000313" key="4">
    <source>
        <dbReference type="EMBL" id="CAE6454493.1"/>
    </source>
</evidence>
<dbReference type="GO" id="GO:0004674">
    <property type="term" value="F:protein serine/threonine kinase activity"/>
    <property type="evidence" value="ECO:0007669"/>
    <property type="project" value="TreeGrafter"/>
</dbReference>
<gene>
    <name evidence="4" type="ORF">RDB_LOCUS53135</name>
</gene>
<dbReference type="InterPro" id="IPR008271">
    <property type="entry name" value="Ser/Thr_kinase_AS"/>
</dbReference>
<name>A0A8H3GHM7_9AGAM</name>
<reference evidence="4" key="1">
    <citation type="submission" date="2021-01" db="EMBL/GenBank/DDBJ databases">
        <authorList>
            <person name="Kaushik A."/>
        </authorList>
    </citation>
    <scope>NUCLEOTIDE SEQUENCE</scope>
    <source>
        <strain evidence="4">AG6-10EEA</strain>
    </source>
</reference>
<dbReference type="PROSITE" id="PS00108">
    <property type="entry name" value="PROTEIN_KINASE_ST"/>
    <property type="match status" value="1"/>
</dbReference>
<dbReference type="InterPro" id="IPR011009">
    <property type="entry name" value="Kinase-like_dom_sf"/>
</dbReference>
<proteinExistence type="predicted"/>
<comment type="caution">
    <text evidence="4">The sequence shown here is derived from an EMBL/GenBank/DDBJ whole genome shotgun (WGS) entry which is preliminary data.</text>
</comment>
<dbReference type="GO" id="GO:0005524">
    <property type="term" value="F:ATP binding"/>
    <property type="evidence" value="ECO:0007669"/>
    <property type="project" value="UniProtKB-KW"/>
</dbReference>
<evidence type="ECO:0000259" key="3">
    <source>
        <dbReference type="PROSITE" id="PS50011"/>
    </source>
</evidence>
<feature type="domain" description="Protein kinase" evidence="3">
    <location>
        <begin position="1"/>
        <end position="126"/>
    </location>
</feature>
<organism evidence="4 5">
    <name type="scientific">Rhizoctonia solani</name>
    <dbReference type="NCBI Taxonomy" id="456999"/>
    <lineage>
        <taxon>Eukaryota</taxon>
        <taxon>Fungi</taxon>
        <taxon>Dikarya</taxon>
        <taxon>Basidiomycota</taxon>
        <taxon>Agaricomycotina</taxon>
        <taxon>Agaricomycetes</taxon>
        <taxon>Cantharellales</taxon>
        <taxon>Ceratobasidiaceae</taxon>
        <taxon>Rhizoctonia</taxon>
    </lineage>
</organism>
<dbReference type="SMART" id="SM00220">
    <property type="entry name" value="S_TKc"/>
    <property type="match status" value="1"/>
</dbReference>
<dbReference type="CDD" id="cd00180">
    <property type="entry name" value="PKc"/>
    <property type="match status" value="1"/>
</dbReference>
<accession>A0A8H3GHM7</accession>
<dbReference type="Pfam" id="PF07714">
    <property type="entry name" value="PK_Tyr_Ser-Thr"/>
    <property type="match status" value="2"/>
</dbReference>
<evidence type="ECO:0000256" key="2">
    <source>
        <dbReference type="ARBA" id="ARBA00022840"/>
    </source>
</evidence>
<sequence length="344" mass="38184">MVSSDGVPRIRLSLFTSSTIMDPTASSLAGTWRAPELFKSGAKFSLAGDVFALGMETVIQDESDTSAMKVWQKAIMGQPPARPTNAIPVNEAGNAIWDMLSKCWSFDPENRPSAKHVSDVMNMMFLTARDFSDGIAFKSPRLMVREHTTVQDLVAHFEKQGLINYTEFLHPSVILSSVSVADTALANVYRVEMLYHEPVAVKRVKHTTPYKRLKRAARELSCWTSHKHEHILPLFGFAVVGVDLAMVSPWMRNGCITEYVTGHPSCDRLSLCTQLTRAIAYLHEHDVVHGDIKGPNVLISDEGNVQVTDFGVSIAEHQDIEFSVTSVGGGTQRWQASMSYNNYH</sequence>
<dbReference type="PROSITE" id="PS50011">
    <property type="entry name" value="PROTEIN_KINASE_DOM"/>
    <property type="match status" value="2"/>
</dbReference>
<feature type="domain" description="Protein kinase" evidence="3">
    <location>
        <begin position="174"/>
        <end position="344"/>
    </location>
</feature>